<dbReference type="EMBL" id="GGEC01055347">
    <property type="protein sequence ID" value="MBX35831.1"/>
    <property type="molecule type" value="Transcribed_RNA"/>
</dbReference>
<accession>A0A2P2N049</accession>
<feature type="compositionally biased region" description="Pro residues" evidence="1">
    <location>
        <begin position="18"/>
        <end position="30"/>
    </location>
</feature>
<sequence>MPSLKIMPPTRNGTPPAFCNPPPIPPPSSTPTPQHFTASLPRLTRKKPRAFGSLITSSMSTRTLCTLSTPLAPLSSLASAMTWACLMATGPLTLTKPRVTL</sequence>
<evidence type="ECO:0000313" key="2">
    <source>
        <dbReference type="EMBL" id="MBX35831.1"/>
    </source>
</evidence>
<proteinExistence type="predicted"/>
<reference evidence="2" key="1">
    <citation type="submission" date="2018-02" db="EMBL/GenBank/DDBJ databases">
        <title>Rhizophora mucronata_Transcriptome.</title>
        <authorList>
            <person name="Meera S.P."/>
            <person name="Sreeshan A."/>
            <person name="Augustine A."/>
        </authorList>
    </citation>
    <scope>NUCLEOTIDE SEQUENCE</scope>
    <source>
        <tissue evidence="2">Leaf</tissue>
    </source>
</reference>
<dbReference type="AlphaFoldDB" id="A0A2P2N049"/>
<name>A0A2P2N049_RHIMU</name>
<evidence type="ECO:0000256" key="1">
    <source>
        <dbReference type="SAM" id="MobiDB-lite"/>
    </source>
</evidence>
<protein>
    <submittedName>
        <fullName evidence="2">Uncharacterized protein</fullName>
    </submittedName>
</protein>
<feature type="region of interest" description="Disordered" evidence="1">
    <location>
        <begin position="1"/>
        <end position="41"/>
    </location>
</feature>
<organism evidence="2">
    <name type="scientific">Rhizophora mucronata</name>
    <name type="common">Asiatic mangrove</name>
    <dbReference type="NCBI Taxonomy" id="61149"/>
    <lineage>
        <taxon>Eukaryota</taxon>
        <taxon>Viridiplantae</taxon>
        <taxon>Streptophyta</taxon>
        <taxon>Embryophyta</taxon>
        <taxon>Tracheophyta</taxon>
        <taxon>Spermatophyta</taxon>
        <taxon>Magnoliopsida</taxon>
        <taxon>eudicotyledons</taxon>
        <taxon>Gunneridae</taxon>
        <taxon>Pentapetalae</taxon>
        <taxon>rosids</taxon>
        <taxon>fabids</taxon>
        <taxon>Malpighiales</taxon>
        <taxon>Rhizophoraceae</taxon>
        <taxon>Rhizophora</taxon>
    </lineage>
</organism>